<evidence type="ECO:0000313" key="4">
    <source>
        <dbReference type="Proteomes" id="UP000030147"/>
    </source>
</evidence>
<dbReference type="AlphaFoldDB" id="A0A0A2TAW4"/>
<keyword evidence="1" id="KW-0812">Transmembrane</keyword>
<feature type="transmembrane region" description="Helical" evidence="1">
    <location>
        <begin position="44"/>
        <end position="65"/>
    </location>
</feature>
<organism evidence="3 4">
    <name type="scientific">Pontibacillus yanchengensis Y32</name>
    <dbReference type="NCBI Taxonomy" id="1385514"/>
    <lineage>
        <taxon>Bacteria</taxon>
        <taxon>Bacillati</taxon>
        <taxon>Bacillota</taxon>
        <taxon>Bacilli</taxon>
        <taxon>Bacillales</taxon>
        <taxon>Bacillaceae</taxon>
        <taxon>Pontibacillus</taxon>
    </lineage>
</organism>
<dbReference type="PANTHER" id="PTHR36435">
    <property type="entry name" value="SLR1288 PROTEIN"/>
    <property type="match status" value="1"/>
</dbReference>
<feature type="transmembrane region" description="Helical" evidence="1">
    <location>
        <begin position="85"/>
        <end position="108"/>
    </location>
</feature>
<dbReference type="OrthoDB" id="2194912at2"/>
<dbReference type="eggNOG" id="COG1266">
    <property type="taxonomic scope" value="Bacteria"/>
</dbReference>
<dbReference type="Pfam" id="PF02517">
    <property type="entry name" value="Rce1-like"/>
    <property type="match status" value="1"/>
</dbReference>
<keyword evidence="4" id="KW-1185">Reference proteome</keyword>
<feature type="transmembrane region" description="Helical" evidence="1">
    <location>
        <begin position="206"/>
        <end position="223"/>
    </location>
</feature>
<keyword evidence="1" id="KW-0472">Membrane</keyword>
<protein>
    <submittedName>
        <fullName evidence="3">Peptidase</fullName>
    </submittedName>
</protein>
<proteinExistence type="predicted"/>
<sequence>MPRRYWYVMLTYILMQLSGFVGVPFLGAIWGFDLQNLTDDQKSQLIVTWNLISFPSALIIILLLLRPDMKETSLTRKDLPISKLLGWSLLGIILAYVAQIIAGLIEMGLGIPQASENTQQLMNFAKSMPIFIIIITVLAPILEELLFRKILFGSIYKKTNFIIAALISSLIFAVVHMDLMHTIKYTAMGLVFAFLYVQTKRIIVPIIAHMAMNLIVVLIQFTIDPEQIEQWEKQLEQAQTIIGG</sequence>
<evidence type="ECO:0000259" key="2">
    <source>
        <dbReference type="Pfam" id="PF02517"/>
    </source>
</evidence>
<dbReference type="GO" id="GO:0080120">
    <property type="term" value="P:CAAX-box protein maturation"/>
    <property type="evidence" value="ECO:0007669"/>
    <property type="project" value="UniProtKB-ARBA"/>
</dbReference>
<comment type="caution">
    <text evidence="3">The sequence shown here is derived from an EMBL/GenBank/DDBJ whole genome shotgun (WGS) entry which is preliminary data.</text>
</comment>
<feature type="transmembrane region" description="Helical" evidence="1">
    <location>
        <begin position="12"/>
        <end position="32"/>
    </location>
</feature>
<feature type="transmembrane region" description="Helical" evidence="1">
    <location>
        <begin position="128"/>
        <end position="147"/>
    </location>
</feature>
<dbReference type="PANTHER" id="PTHR36435:SF6">
    <property type="entry name" value="ABORTIVE INFECTION PROTEIN"/>
    <property type="match status" value="1"/>
</dbReference>
<feature type="domain" description="CAAX prenyl protease 2/Lysostaphin resistance protein A-like" evidence="2">
    <location>
        <begin position="129"/>
        <end position="215"/>
    </location>
</feature>
<dbReference type="InterPro" id="IPR052710">
    <property type="entry name" value="CAAX_protease"/>
</dbReference>
<dbReference type="STRING" id="1385514.N782_11095"/>
<accession>A0A0A2TAW4</accession>
<dbReference type="GO" id="GO:0004175">
    <property type="term" value="F:endopeptidase activity"/>
    <property type="evidence" value="ECO:0007669"/>
    <property type="project" value="UniProtKB-ARBA"/>
</dbReference>
<evidence type="ECO:0000313" key="3">
    <source>
        <dbReference type="EMBL" id="KGP72694.1"/>
    </source>
</evidence>
<dbReference type="RefSeq" id="WP_036819340.1">
    <property type="nucleotide sequence ID" value="NZ_AVBF01000025.1"/>
</dbReference>
<gene>
    <name evidence="3" type="ORF">N782_11095</name>
</gene>
<name>A0A0A2TAW4_9BACI</name>
<reference evidence="3 4" key="1">
    <citation type="journal article" date="2015" name="Stand. Genomic Sci.">
        <title>High quality draft genome sequence of the moderately halophilic bacterium Pontibacillus yanchengensis Y32(T) and comparison among Pontibacillus genomes.</title>
        <authorList>
            <person name="Huang J."/>
            <person name="Qiao Z.X."/>
            <person name="Tang J.W."/>
            <person name="Wang G."/>
        </authorList>
    </citation>
    <scope>NUCLEOTIDE SEQUENCE [LARGE SCALE GENOMIC DNA]</scope>
    <source>
        <strain evidence="3 4">Y32</strain>
    </source>
</reference>
<keyword evidence="1" id="KW-1133">Transmembrane helix</keyword>
<dbReference type="Proteomes" id="UP000030147">
    <property type="component" value="Unassembled WGS sequence"/>
</dbReference>
<evidence type="ECO:0000256" key="1">
    <source>
        <dbReference type="SAM" id="Phobius"/>
    </source>
</evidence>
<feature type="transmembrane region" description="Helical" evidence="1">
    <location>
        <begin position="159"/>
        <end position="177"/>
    </location>
</feature>
<dbReference type="EMBL" id="AVBF01000025">
    <property type="protein sequence ID" value="KGP72694.1"/>
    <property type="molecule type" value="Genomic_DNA"/>
</dbReference>
<dbReference type="InterPro" id="IPR003675">
    <property type="entry name" value="Rce1/LyrA-like_dom"/>
</dbReference>